<dbReference type="Proteomes" id="UP000034883">
    <property type="component" value="Chromosome"/>
</dbReference>
<keyword evidence="1" id="KW-0732">Signal</keyword>
<proteinExistence type="predicted"/>
<feature type="chain" id="PRO_5002511241" evidence="1">
    <location>
        <begin position="24"/>
        <end position="147"/>
    </location>
</feature>
<feature type="signal peptide" evidence="1">
    <location>
        <begin position="1"/>
        <end position="23"/>
    </location>
</feature>
<dbReference type="STRING" id="927083.DB32_006639"/>
<organism evidence="2 3">
    <name type="scientific">Sandaracinus amylolyticus</name>
    <dbReference type="NCBI Taxonomy" id="927083"/>
    <lineage>
        <taxon>Bacteria</taxon>
        <taxon>Pseudomonadati</taxon>
        <taxon>Myxococcota</taxon>
        <taxon>Polyangia</taxon>
        <taxon>Polyangiales</taxon>
        <taxon>Sandaracinaceae</taxon>
        <taxon>Sandaracinus</taxon>
    </lineage>
</organism>
<accession>A0A0F6W7T8</accession>
<evidence type="ECO:0000313" key="2">
    <source>
        <dbReference type="EMBL" id="AKF09490.1"/>
    </source>
</evidence>
<keyword evidence="3" id="KW-1185">Reference proteome</keyword>
<dbReference type="RefSeq" id="WP_157069644.1">
    <property type="nucleotide sequence ID" value="NZ_CP011125.1"/>
</dbReference>
<name>A0A0F6W7T8_9BACT</name>
<dbReference type="AlphaFoldDB" id="A0A0F6W7T8"/>
<protein>
    <submittedName>
        <fullName evidence="2">Uncharacterized protein</fullName>
    </submittedName>
</protein>
<reference evidence="2 3" key="1">
    <citation type="submission" date="2015-03" db="EMBL/GenBank/DDBJ databases">
        <title>Genome assembly of Sandaracinus amylolyticus DSM 53668.</title>
        <authorList>
            <person name="Sharma G."/>
            <person name="Subramanian S."/>
        </authorList>
    </citation>
    <scope>NUCLEOTIDE SEQUENCE [LARGE SCALE GENOMIC DNA]</scope>
    <source>
        <strain evidence="2 3">DSM 53668</strain>
    </source>
</reference>
<dbReference type="KEGG" id="samy:DB32_006639"/>
<sequence>MSRSGGVIGAAMMMIASASVSVAAQSLPAAFESPWSDVAPAIVEDRVVAAGLGLPDERLGRLSARRAAARSRGEERAETAIHAWADDALARVSAAPTVAADVHRVIDARAEVTRVRALADGGAVVEIAVPLAALREVSSERGLPWSR</sequence>
<gene>
    <name evidence="2" type="ORF">DB32_006639</name>
</gene>
<evidence type="ECO:0000256" key="1">
    <source>
        <dbReference type="SAM" id="SignalP"/>
    </source>
</evidence>
<evidence type="ECO:0000313" key="3">
    <source>
        <dbReference type="Proteomes" id="UP000034883"/>
    </source>
</evidence>
<dbReference type="EMBL" id="CP011125">
    <property type="protein sequence ID" value="AKF09490.1"/>
    <property type="molecule type" value="Genomic_DNA"/>
</dbReference>